<dbReference type="InterPro" id="IPR044835">
    <property type="entry name" value="ARF_plant"/>
</dbReference>
<feature type="domain" description="Auxin response factor" evidence="1">
    <location>
        <begin position="3"/>
        <end position="41"/>
    </location>
</feature>
<dbReference type="GO" id="GO:0006355">
    <property type="term" value="P:regulation of DNA-templated transcription"/>
    <property type="evidence" value="ECO:0007669"/>
    <property type="project" value="InterPro"/>
</dbReference>
<comment type="caution">
    <text evidence="2">The sequence shown here is derived from an EMBL/GenBank/DDBJ whole genome shotgun (WGS) entry which is preliminary data.</text>
</comment>
<dbReference type="Proteomes" id="UP001085076">
    <property type="component" value="Miscellaneous, Linkage group lg07"/>
</dbReference>
<dbReference type="GO" id="GO:0005634">
    <property type="term" value="C:nucleus"/>
    <property type="evidence" value="ECO:0007669"/>
    <property type="project" value="InterPro"/>
</dbReference>
<keyword evidence="3" id="KW-1185">Reference proteome</keyword>
<dbReference type="EMBL" id="JAGGNH010000007">
    <property type="protein sequence ID" value="KAJ0967753.1"/>
    <property type="molecule type" value="Genomic_DNA"/>
</dbReference>
<dbReference type="AlphaFoldDB" id="A0A9D5C7P9"/>
<dbReference type="PANTHER" id="PTHR31384">
    <property type="entry name" value="AUXIN RESPONSE FACTOR 4-RELATED"/>
    <property type="match status" value="1"/>
</dbReference>
<dbReference type="Pfam" id="PF06507">
    <property type="entry name" value="ARF_AD"/>
    <property type="match status" value="1"/>
</dbReference>
<sequence>MSTIVGISDYDPLRQPNSRWRNLQVEWDEHGYSEKSNRVSCATPISCSVATTRLRCPIVRLRPTPTCNPIFVRCSEASKTNERERIFETVLR</sequence>
<dbReference type="GO" id="GO:0003677">
    <property type="term" value="F:DNA binding"/>
    <property type="evidence" value="ECO:0007669"/>
    <property type="project" value="InterPro"/>
</dbReference>
<reference evidence="2" key="1">
    <citation type="submission" date="2021-03" db="EMBL/GenBank/DDBJ databases">
        <authorList>
            <person name="Li Z."/>
            <person name="Yang C."/>
        </authorList>
    </citation>
    <scope>NUCLEOTIDE SEQUENCE</scope>
    <source>
        <strain evidence="2">Dzin_1.0</strain>
        <tissue evidence="2">Leaf</tissue>
    </source>
</reference>
<evidence type="ECO:0000313" key="2">
    <source>
        <dbReference type="EMBL" id="KAJ0967753.1"/>
    </source>
</evidence>
<protein>
    <recommendedName>
        <fullName evidence="1">Auxin response factor domain-containing protein</fullName>
    </recommendedName>
</protein>
<dbReference type="PANTHER" id="PTHR31384:SF10">
    <property type="entry name" value="AUXIN RESPONSE FACTOR 5"/>
    <property type="match status" value="1"/>
</dbReference>
<dbReference type="GO" id="GO:0009725">
    <property type="term" value="P:response to hormone"/>
    <property type="evidence" value="ECO:0007669"/>
    <property type="project" value="InterPro"/>
</dbReference>
<accession>A0A9D5C7P9</accession>
<organism evidence="2 3">
    <name type="scientific">Dioscorea zingiberensis</name>
    <dbReference type="NCBI Taxonomy" id="325984"/>
    <lineage>
        <taxon>Eukaryota</taxon>
        <taxon>Viridiplantae</taxon>
        <taxon>Streptophyta</taxon>
        <taxon>Embryophyta</taxon>
        <taxon>Tracheophyta</taxon>
        <taxon>Spermatophyta</taxon>
        <taxon>Magnoliopsida</taxon>
        <taxon>Liliopsida</taxon>
        <taxon>Dioscoreales</taxon>
        <taxon>Dioscoreaceae</taxon>
        <taxon>Dioscorea</taxon>
    </lineage>
</organism>
<evidence type="ECO:0000313" key="3">
    <source>
        <dbReference type="Proteomes" id="UP001085076"/>
    </source>
</evidence>
<evidence type="ECO:0000259" key="1">
    <source>
        <dbReference type="Pfam" id="PF06507"/>
    </source>
</evidence>
<proteinExistence type="predicted"/>
<gene>
    <name evidence="2" type="ORF">J5N97_024670</name>
</gene>
<dbReference type="InterPro" id="IPR010525">
    <property type="entry name" value="ARF_dom"/>
</dbReference>
<dbReference type="Gene3D" id="2.30.30.1040">
    <property type="match status" value="1"/>
</dbReference>
<reference evidence="2" key="2">
    <citation type="journal article" date="2022" name="Hortic Res">
        <title>The genome of Dioscorea zingiberensis sheds light on the biosynthesis, origin and evolution of the medicinally important diosgenin saponins.</title>
        <authorList>
            <person name="Li Y."/>
            <person name="Tan C."/>
            <person name="Li Z."/>
            <person name="Guo J."/>
            <person name="Li S."/>
            <person name="Chen X."/>
            <person name="Wang C."/>
            <person name="Dai X."/>
            <person name="Yang H."/>
            <person name="Song W."/>
            <person name="Hou L."/>
            <person name="Xu J."/>
            <person name="Tong Z."/>
            <person name="Xu A."/>
            <person name="Yuan X."/>
            <person name="Wang W."/>
            <person name="Yang Q."/>
            <person name="Chen L."/>
            <person name="Sun Z."/>
            <person name="Wang K."/>
            <person name="Pan B."/>
            <person name="Chen J."/>
            <person name="Bao Y."/>
            <person name="Liu F."/>
            <person name="Qi X."/>
            <person name="Gang D.R."/>
            <person name="Wen J."/>
            <person name="Li J."/>
        </authorList>
    </citation>
    <scope>NUCLEOTIDE SEQUENCE</scope>
    <source>
        <strain evidence="2">Dzin_1.0</strain>
    </source>
</reference>
<name>A0A9D5C7P9_9LILI</name>